<dbReference type="EMBL" id="JADCNL010000002">
    <property type="protein sequence ID" value="KAG0492162.1"/>
    <property type="molecule type" value="Genomic_DNA"/>
</dbReference>
<dbReference type="EMBL" id="JADCNM010000002">
    <property type="protein sequence ID" value="KAG0494279.1"/>
    <property type="molecule type" value="Genomic_DNA"/>
</dbReference>
<sequence>MENANNTYLKVALKKMKQKKGTTLRNYRLNLRPSRLAFYTHFEGQQPKIEKQEEIDAEGLSFSASFRSS</sequence>
<keyword evidence="3" id="KW-1185">Reference proteome</keyword>
<accession>A0A835RU96</accession>
<name>A0A835RU96_VANPL</name>
<proteinExistence type="predicted"/>
<protein>
    <submittedName>
        <fullName evidence="1">Uncharacterized protein</fullName>
    </submittedName>
</protein>
<dbReference type="Proteomes" id="UP000636800">
    <property type="component" value="Chromosome 2"/>
</dbReference>
<evidence type="ECO:0000313" key="3">
    <source>
        <dbReference type="Proteomes" id="UP000636800"/>
    </source>
</evidence>
<evidence type="ECO:0000313" key="1">
    <source>
        <dbReference type="EMBL" id="KAG0492162.1"/>
    </source>
</evidence>
<organism evidence="1 3">
    <name type="scientific">Vanilla planifolia</name>
    <name type="common">Vanilla</name>
    <dbReference type="NCBI Taxonomy" id="51239"/>
    <lineage>
        <taxon>Eukaryota</taxon>
        <taxon>Viridiplantae</taxon>
        <taxon>Streptophyta</taxon>
        <taxon>Embryophyta</taxon>
        <taxon>Tracheophyta</taxon>
        <taxon>Spermatophyta</taxon>
        <taxon>Magnoliopsida</taxon>
        <taxon>Liliopsida</taxon>
        <taxon>Asparagales</taxon>
        <taxon>Orchidaceae</taxon>
        <taxon>Vanilloideae</taxon>
        <taxon>Vanilleae</taxon>
        <taxon>Vanilla</taxon>
    </lineage>
</organism>
<evidence type="ECO:0000313" key="2">
    <source>
        <dbReference type="EMBL" id="KAG0494279.1"/>
    </source>
</evidence>
<evidence type="ECO:0000313" key="4">
    <source>
        <dbReference type="Proteomes" id="UP000639772"/>
    </source>
</evidence>
<dbReference type="Proteomes" id="UP000639772">
    <property type="component" value="Unassembled WGS sequence"/>
</dbReference>
<dbReference type="AlphaFoldDB" id="A0A835RU96"/>
<comment type="caution">
    <text evidence="1">The sequence shown here is derived from an EMBL/GenBank/DDBJ whole genome shotgun (WGS) entry which is preliminary data.</text>
</comment>
<gene>
    <name evidence="2" type="ORF">HPP92_005273</name>
    <name evidence="1" type="ORF">HPP92_005560</name>
</gene>
<reference evidence="3 4" key="1">
    <citation type="journal article" date="2020" name="Nat. Food">
        <title>A phased Vanilla planifolia genome enables genetic improvement of flavour and production.</title>
        <authorList>
            <person name="Hasing T."/>
            <person name="Tang H."/>
            <person name="Brym M."/>
            <person name="Khazi F."/>
            <person name="Huang T."/>
            <person name="Chambers A.H."/>
        </authorList>
    </citation>
    <scope>NUCLEOTIDE SEQUENCE [LARGE SCALE GENOMIC DNA]</scope>
    <source>
        <tissue evidence="1">Leaf</tissue>
    </source>
</reference>